<evidence type="ECO:0000313" key="12">
    <source>
        <dbReference type="Proteomes" id="UP000474718"/>
    </source>
</evidence>
<evidence type="ECO:0000256" key="1">
    <source>
        <dbReference type="ARBA" id="ARBA00007452"/>
    </source>
</evidence>
<gene>
    <name evidence="7 9" type="primary">recO</name>
    <name evidence="9" type="ORF">GT747_02505</name>
    <name evidence="10" type="ORF">SAMN05444424_0301</name>
</gene>
<dbReference type="InterPro" id="IPR012340">
    <property type="entry name" value="NA-bd_OB-fold"/>
</dbReference>
<dbReference type="Gene3D" id="6.20.220.20">
    <property type="entry name" value="Recombination protein O, zinc-binding domain"/>
    <property type="match status" value="1"/>
</dbReference>
<dbReference type="Pfam" id="PF02565">
    <property type="entry name" value="RecO_C"/>
    <property type="match status" value="1"/>
</dbReference>
<dbReference type="AlphaFoldDB" id="A0AAQ1MBC2"/>
<reference evidence="11" key="2">
    <citation type="submission" date="2016-11" db="EMBL/GenBank/DDBJ databases">
        <authorList>
            <person name="Jaros S."/>
            <person name="Januszkiewicz K."/>
            <person name="Wedrychowicz H."/>
        </authorList>
    </citation>
    <scope>NUCLEOTIDE SEQUENCE [LARGE SCALE GENOMIC DNA]</scope>
    <source>
        <strain evidence="11">DSM 4029</strain>
    </source>
</reference>
<evidence type="ECO:0000313" key="11">
    <source>
        <dbReference type="Proteomes" id="UP000184089"/>
    </source>
</evidence>
<dbReference type="Gene3D" id="1.20.1440.120">
    <property type="entry name" value="Recombination protein O, C-terminal domain"/>
    <property type="match status" value="1"/>
</dbReference>
<dbReference type="InterPro" id="IPR037278">
    <property type="entry name" value="ARFGAP/RecO"/>
</dbReference>
<dbReference type="PANTHER" id="PTHR33991:SF1">
    <property type="entry name" value="DNA REPAIR PROTEIN RECO"/>
    <property type="match status" value="1"/>
</dbReference>
<keyword evidence="12" id="KW-1185">Reference proteome</keyword>
<dbReference type="GO" id="GO:0006302">
    <property type="term" value="P:double-strand break repair"/>
    <property type="evidence" value="ECO:0007669"/>
    <property type="project" value="TreeGrafter"/>
</dbReference>
<comment type="function">
    <text evidence="7">Involved in DNA repair and RecF pathway recombination.</text>
</comment>
<keyword evidence="4 7" id="KW-0233">DNA recombination</keyword>
<name>A0AAQ1MBC2_9FIRM</name>
<keyword evidence="5 7" id="KW-0234">DNA repair</keyword>
<dbReference type="SUPFAM" id="SSF57863">
    <property type="entry name" value="ArfGap/RecO-like zinc finger"/>
    <property type="match status" value="1"/>
</dbReference>
<dbReference type="GO" id="GO:0043590">
    <property type="term" value="C:bacterial nucleoid"/>
    <property type="evidence" value="ECO:0007669"/>
    <property type="project" value="TreeGrafter"/>
</dbReference>
<evidence type="ECO:0000256" key="3">
    <source>
        <dbReference type="ARBA" id="ARBA00022763"/>
    </source>
</evidence>
<comment type="similarity">
    <text evidence="1 7">Belongs to the RecO family.</text>
</comment>
<evidence type="ECO:0000256" key="5">
    <source>
        <dbReference type="ARBA" id="ARBA00023204"/>
    </source>
</evidence>
<dbReference type="InterPro" id="IPR022572">
    <property type="entry name" value="DNA_rep/recomb_RecO_N"/>
</dbReference>
<evidence type="ECO:0000256" key="4">
    <source>
        <dbReference type="ARBA" id="ARBA00023172"/>
    </source>
</evidence>
<organism evidence="10 11">
    <name type="scientific">Bittarella massiliensis</name>
    <name type="common">ex Durand et al. 2017</name>
    <dbReference type="NCBI Taxonomy" id="1720313"/>
    <lineage>
        <taxon>Bacteria</taxon>
        <taxon>Bacillati</taxon>
        <taxon>Bacillota</taxon>
        <taxon>Clostridia</taxon>
        <taxon>Eubacteriales</taxon>
        <taxon>Oscillospiraceae</taxon>
        <taxon>Bittarella (ex Durand et al. 2017)</taxon>
    </lineage>
</organism>
<sequence length="249" mass="27527">MAYIQMCGIVIREVQVGEADKIVHLLTDRAGIVSASAKGAMRVKSKLVSATGLLTYSSFSLYEGKAMYIIEDAKVLNQFWNLRKDVVDLSTAVYFLELIRRLSPDEPDLSGHLRLLLNTLHFLDAKKRDRLLLKALFELRLLAMSGYMPDLVGCCRCGGYECAGGMLFSPQNGNLLCRDCAQPGDGGRYVPLSPGLLAAMRHIIYSDFSALFNFRVEPETGAALARLAEQYLLCQTEGGFQALDFLKSL</sequence>
<dbReference type="PANTHER" id="PTHR33991">
    <property type="entry name" value="DNA REPAIR PROTEIN RECO"/>
    <property type="match status" value="1"/>
</dbReference>
<protein>
    <recommendedName>
        <fullName evidence="2 7">DNA repair protein RecO</fullName>
    </recommendedName>
    <alternativeName>
        <fullName evidence="6 7">Recombination protein O</fullName>
    </alternativeName>
</protein>
<evidence type="ECO:0000313" key="9">
    <source>
        <dbReference type="EMBL" id="MZL68648.1"/>
    </source>
</evidence>
<dbReference type="Proteomes" id="UP000474718">
    <property type="component" value="Unassembled WGS sequence"/>
</dbReference>
<dbReference type="Proteomes" id="UP000184089">
    <property type="component" value="Unassembled WGS sequence"/>
</dbReference>
<reference evidence="9 12" key="3">
    <citation type="journal article" date="2019" name="Nat. Med.">
        <title>A library of human gut bacterial isolates paired with longitudinal multiomics data enables mechanistic microbiome research.</title>
        <authorList>
            <person name="Poyet M."/>
            <person name="Groussin M."/>
            <person name="Gibbons S.M."/>
            <person name="Avila-Pacheco J."/>
            <person name="Jiang X."/>
            <person name="Kearney S.M."/>
            <person name="Perrotta A.R."/>
            <person name="Berdy B."/>
            <person name="Zhao S."/>
            <person name="Lieberman T.D."/>
            <person name="Swanson P.K."/>
            <person name="Smith M."/>
            <person name="Roesemann S."/>
            <person name="Alexander J.E."/>
            <person name="Rich S.A."/>
            <person name="Livny J."/>
            <person name="Vlamakis H."/>
            <person name="Clish C."/>
            <person name="Bullock K."/>
            <person name="Deik A."/>
            <person name="Scott J."/>
            <person name="Pierce K.A."/>
            <person name="Xavier R.J."/>
            <person name="Alm E.J."/>
        </authorList>
    </citation>
    <scope>NUCLEOTIDE SEQUENCE [LARGE SCALE GENOMIC DNA]</scope>
    <source>
        <strain evidence="9 12">BIOML-A2</strain>
    </source>
</reference>
<dbReference type="EMBL" id="WWVX01000001">
    <property type="protein sequence ID" value="MZL68648.1"/>
    <property type="molecule type" value="Genomic_DNA"/>
</dbReference>
<dbReference type="RefSeq" id="WP_021659322.1">
    <property type="nucleotide sequence ID" value="NZ_FQVY01000001.1"/>
</dbReference>
<dbReference type="EMBL" id="FQVY01000001">
    <property type="protein sequence ID" value="SHF67758.1"/>
    <property type="molecule type" value="Genomic_DNA"/>
</dbReference>
<evidence type="ECO:0000256" key="2">
    <source>
        <dbReference type="ARBA" id="ARBA00021310"/>
    </source>
</evidence>
<dbReference type="Gene3D" id="2.40.50.140">
    <property type="entry name" value="Nucleic acid-binding proteins"/>
    <property type="match status" value="1"/>
</dbReference>
<feature type="domain" description="DNA replication/recombination mediator RecO N-terminal" evidence="8">
    <location>
        <begin position="1"/>
        <end position="79"/>
    </location>
</feature>
<keyword evidence="3 7" id="KW-0227">DNA damage</keyword>
<reference evidence="10" key="1">
    <citation type="submission" date="2016-11" db="EMBL/GenBank/DDBJ databases">
        <authorList>
            <person name="Varghese N."/>
            <person name="Submissions S."/>
        </authorList>
    </citation>
    <scope>NUCLEOTIDE SEQUENCE</scope>
    <source>
        <strain evidence="10">DSM 4029</strain>
    </source>
</reference>
<dbReference type="GO" id="GO:0006310">
    <property type="term" value="P:DNA recombination"/>
    <property type="evidence" value="ECO:0007669"/>
    <property type="project" value="UniProtKB-UniRule"/>
</dbReference>
<proteinExistence type="inferred from homology"/>
<dbReference type="HAMAP" id="MF_00201">
    <property type="entry name" value="RecO"/>
    <property type="match status" value="1"/>
</dbReference>
<evidence type="ECO:0000313" key="10">
    <source>
        <dbReference type="EMBL" id="SHF67758.1"/>
    </source>
</evidence>
<dbReference type="NCBIfam" id="TIGR00613">
    <property type="entry name" value="reco"/>
    <property type="match status" value="1"/>
</dbReference>
<dbReference type="Pfam" id="PF11967">
    <property type="entry name" value="RecO_N"/>
    <property type="match status" value="1"/>
</dbReference>
<comment type="caution">
    <text evidence="10">The sequence shown here is derived from an EMBL/GenBank/DDBJ whole genome shotgun (WGS) entry which is preliminary data.</text>
</comment>
<dbReference type="InterPro" id="IPR042242">
    <property type="entry name" value="RecO_C"/>
</dbReference>
<accession>A0AAQ1MBC2</accession>
<evidence type="ECO:0000256" key="6">
    <source>
        <dbReference type="ARBA" id="ARBA00033409"/>
    </source>
</evidence>
<evidence type="ECO:0000256" key="7">
    <source>
        <dbReference type="HAMAP-Rule" id="MF_00201"/>
    </source>
</evidence>
<evidence type="ECO:0000259" key="8">
    <source>
        <dbReference type="Pfam" id="PF11967"/>
    </source>
</evidence>
<dbReference type="SUPFAM" id="SSF50249">
    <property type="entry name" value="Nucleic acid-binding proteins"/>
    <property type="match status" value="1"/>
</dbReference>
<dbReference type="InterPro" id="IPR003717">
    <property type="entry name" value="RecO"/>
</dbReference>